<evidence type="ECO:0000313" key="2">
    <source>
        <dbReference type="Proteomes" id="UP000321907"/>
    </source>
</evidence>
<name>A0A5C7FAM9_9BACT</name>
<accession>A0A5C7FAM9</accession>
<comment type="caution">
    <text evidence="1">The sequence shown here is derived from an EMBL/GenBank/DDBJ whole genome shotgun (WGS) entry which is preliminary data.</text>
</comment>
<dbReference type="OrthoDB" id="7794186at2"/>
<dbReference type="Pfam" id="PF13585">
    <property type="entry name" value="CHU_C"/>
    <property type="match status" value="1"/>
</dbReference>
<organism evidence="1 2">
    <name type="scientific">Neolewinella aurantiaca</name>
    <dbReference type="NCBI Taxonomy" id="2602767"/>
    <lineage>
        <taxon>Bacteria</taxon>
        <taxon>Pseudomonadati</taxon>
        <taxon>Bacteroidota</taxon>
        <taxon>Saprospiria</taxon>
        <taxon>Saprospirales</taxon>
        <taxon>Lewinellaceae</taxon>
        <taxon>Neolewinella</taxon>
    </lineage>
</organism>
<dbReference type="Gene3D" id="2.60.40.740">
    <property type="match status" value="2"/>
</dbReference>
<keyword evidence="2" id="KW-1185">Reference proteome</keyword>
<dbReference type="Proteomes" id="UP000321907">
    <property type="component" value="Unassembled WGS sequence"/>
</dbReference>
<sequence length="1720" mass="182069">MKPILFCLMLCMIGDFLPAQHSQDLKSDLELHRISGASFAPSPLKMPCDPSIGLSITCEGETPSSGDNNPGNGAFMTWTANGANLYYSRIYSGTDTFEISRASFSHLPVQSVFSPNQPDGTSYEAYILVGDNVFNECVPPGIYTVQVWSVQDFDGDLQPDTDFDGNIIGCYEECTYDFRPSCAPPNIPYFTVDARDIGCNGSGGSVRLHSFRTESFYCVAEDGTGTTINWTGPNGFTATGPMISGLTPGIYSAEIMDLYGCTAYWDANITQLDNVAFACSDFTAPTTIGGSDGTINIDILAGLGDYNLSWTGPVSGNLNNINDGVTTLTGLPAGTYVFTVFDLESMCTEDCTLIIPQPDCSDLAAEILEVINSDCDGNLNGGITLTFSGDHNPMLVWEGPGVDGSTEPELTGLGPGTYTYTVTDSRLCEVSGSVNIISEPSFTFNCGGVDETLPFLDDGKIGLELSGGTPDFLLSYVAVDQAGDSLPAVNDLIVASGDTIYDLPSGTYFFEITDQTGCSRTCVATIGEANCDIFPNCTPTNPVSIFGDGQVTLNFDSGPDWFVTISGPLDSMFVTTVPTVEITGLLAGDYTVSTYNTEGCTGSCVFSIVPPPCTLAATVDFDPPGCNDENNGSIRLDITGASPGLVVDWDVDAYDGRWVVNDLPAGTYRIHVSDRTDCPLDTIVVVLDNPEPFGVDLTLTEQINCFGDSTGGLAAIVSGGAYPLTYNWSVDSLPNDSLVGGLIAGNYSLEVTDANGCVANNNFVITQPPQLTLSCSATAETLASIMDGTVSVANAGTGNVMQLSGDLGDFVISANSDTTINGLGPGTYNLILTDQNGCTTQCTAIVNPGPCMIGLLTTSTQPDCGNARGAATATPVNPFGVVTYRWSNGDTTASIGMLAPGSYTVTIVDESGCEATDGVNITPFTDIPSLSTTGLSPACEDDCVSLQLNLAGTPPFAIDYVFSQNGGPEQEMTINRNSSGSEMICAAELGLTDLNDVVIRILDITDGNGCSRPVGRTLPVVLLPPAVGQLDTVLCPETPLNLFGEVFDENRLSDIISLPFPSAGGCDSFLMVNISYAAPAVSYLDTTLCIGNQLRLFGQVFNANRLTGEVLTPMPSAAGCDSTINVSIQFYAPAFSALDTTLCPGQRLNFFGQFFHENRTSGPVVVPTPSANGCDSTVMVNVSFREPALGTLDTTICRYSRLNYYGQFFDVNRPQGTVRLPISSSSGCDTTVMVNLSFPPEVIGFLDTTICTGDTLVYGDVTFVRPATSVLTQLDIADQYGCDSLVFVTVRNYAVPTVRLSGDGIVCPGGSPNLVLSYDGSGIATVVLSSDPTDTISLLNGSITINRQIPVGTQVSILAVAGGDGCQVGSQGTVQIRETDLAANIEILSGDDAYAVSCAGGSDGAIIAIPNGGQRPYIYSWDNGSSSAVLQNLPAGDYSVSVTSRRGCTAEAEVTLVAPESLETQVSRVEANCVDTLPYLVLQEVQGGVGPYLFRTSADQNYRPLPDLPDSLQLPVGASVLQIEDMNGCLLSERFDFEAPPRGELIVSPRRAIIAEGDSVRLQLLTNLNGTGYLLSPGPDSLFQSDNFFVSPGKNTTYEITTMDEFGCTATAMVEIIVDDYVPIYAPNVFSPNGDGVNDLFRIYARSTVLSFSDFAIFSRWGEMVYFMEESVTPNDGNWGWDGHHPDGNVYEQDVYIFKVIVELSGGRKVEITGDVLLMR</sequence>
<evidence type="ECO:0000313" key="1">
    <source>
        <dbReference type="EMBL" id="TXF87682.1"/>
    </source>
</evidence>
<reference evidence="1 2" key="1">
    <citation type="submission" date="2019-08" db="EMBL/GenBank/DDBJ databases">
        <title>Lewinella sp. strain SSH13 Genome sequencing and assembly.</title>
        <authorList>
            <person name="Kim I."/>
        </authorList>
    </citation>
    <scope>NUCLEOTIDE SEQUENCE [LARGE SCALE GENOMIC DNA]</scope>
    <source>
        <strain evidence="1 2">SSH13</strain>
    </source>
</reference>
<protein>
    <recommendedName>
        <fullName evidence="3">T9SS type B sorting domain-containing protein</fullName>
    </recommendedName>
</protein>
<dbReference type="Pfam" id="PF13573">
    <property type="entry name" value="SprB"/>
    <property type="match status" value="1"/>
</dbReference>
<evidence type="ECO:0008006" key="3">
    <source>
        <dbReference type="Google" id="ProtNLM"/>
    </source>
</evidence>
<proteinExistence type="predicted"/>
<dbReference type="InterPro" id="IPR025667">
    <property type="entry name" value="SprB_repeat"/>
</dbReference>
<gene>
    <name evidence="1" type="ORF">FUA23_17885</name>
</gene>
<dbReference type="EMBL" id="VOXD01000033">
    <property type="protein sequence ID" value="TXF87682.1"/>
    <property type="molecule type" value="Genomic_DNA"/>
</dbReference>